<proteinExistence type="predicted"/>
<reference evidence="5 6" key="1">
    <citation type="submission" date="2018-05" db="EMBL/GenBank/DDBJ databases">
        <title>Genomic Encyclopedia of Type Strains, Phase IV (KMG-IV): sequencing the most valuable type-strain genomes for metagenomic binning, comparative biology and taxonomic classification.</title>
        <authorList>
            <person name="Goeker M."/>
        </authorList>
    </citation>
    <scope>NUCLEOTIDE SEQUENCE [LARGE SCALE GENOMIC DNA]</scope>
    <source>
        <strain evidence="5 6">DSM 22999</strain>
    </source>
</reference>
<evidence type="ECO:0000313" key="5">
    <source>
        <dbReference type="EMBL" id="PVX40487.1"/>
    </source>
</evidence>
<dbReference type="InterPro" id="IPR029063">
    <property type="entry name" value="SAM-dependent_MTases_sf"/>
</dbReference>
<gene>
    <name evidence="5" type="ORF">C8D76_10356</name>
</gene>
<evidence type="ECO:0000256" key="2">
    <source>
        <dbReference type="ARBA" id="ARBA00022679"/>
    </source>
</evidence>
<dbReference type="Pfam" id="PF07669">
    <property type="entry name" value="Eco57I"/>
    <property type="match status" value="1"/>
</dbReference>
<dbReference type="PROSITE" id="PS00092">
    <property type="entry name" value="N6_MTASE"/>
    <property type="match status" value="1"/>
</dbReference>
<dbReference type="AlphaFoldDB" id="A0A2U0TAA3"/>
<keyword evidence="2" id="KW-0808">Transferase</keyword>
<evidence type="ECO:0000313" key="6">
    <source>
        <dbReference type="Proteomes" id="UP000245909"/>
    </source>
</evidence>
<feature type="region of interest" description="Disordered" evidence="3">
    <location>
        <begin position="1"/>
        <end position="33"/>
    </location>
</feature>
<dbReference type="GO" id="GO:0006304">
    <property type="term" value="P:DNA modification"/>
    <property type="evidence" value="ECO:0007669"/>
    <property type="project" value="InterPro"/>
</dbReference>
<feature type="compositionally biased region" description="Polar residues" evidence="3">
    <location>
        <begin position="1"/>
        <end position="15"/>
    </location>
</feature>
<dbReference type="Proteomes" id="UP000245909">
    <property type="component" value="Unassembled WGS sequence"/>
</dbReference>
<dbReference type="RefSeq" id="WP_207774993.1">
    <property type="nucleotide sequence ID" value="NZ_QENU01000003.1"/>
</dbReference>
<evidence type="ECO:0000259" key="4">
    <source>
        <dbReference type="Pfam" id="PF07669"/>
    </source>
</evidence>
<dbReference type="GO" id="GO:0009007">
    <property type="term" value="F:site-specific DNA-methyltransferase (adenine-specific) activity"/>
    <property type="evidence" value="ECO:0007669"/>
    <property type="project" value="UniProtKB-EC"/>
</dbReference>
<keyword evidence="6" id="KW-1185">Reference proteome</keyword>
<dbReference type="GO" id="GO:0032259">
    <property type="term" value="P:methylation"/>
    <property type="evidence" value="ECO:0007669"/>
    <property type="project" value="UniProtKB-KW"/>
</dbReference>
<name>A0A2U0TAA3_9PAST</name>
<dbReference type="GO" id="GO:0003676">
    <property type="term" value="F:nucleic acid binding"/>
    <property type="evidence" value="ECO:0007669"/>
    <property type="project" value="InterPro"/>
</dbReference>
<dbReference type="SUPFAM" id="SSF53335">
    <property type="entry name" value="S-adenosyl-L-methionine-dependent methyltransferases"/>
    <property type="match status" value="1"/>
</dbReference>
<evidence type="ECO:0000256" key="1">
    <source>
        <dbReference type="ARBA" id="ARBA00022603"/>
    </source>
</evidence>
<keyword evidence="1 5" id="KW-0489">Methyltransferase</keyword>
<dbReference type="EMBL" id="QENU01000003">
    <property type="protein sequence ID" value="PVX40487.1"/>
    <property type="molecule type" value="Genomic_DNA"/>
</dbReference>
<dbReference type="Gene3D" id="3.40.50.150">
    <property type="entry name" value="Vaccinia Virus protein VP39"/>
    <property type="match status" value="1"/>
</dbReference>
<accession>A0A2U0TAA3</accession>
<dbReference type="InterPro" id="IPR011639">
    <property type="entry name" value="MethylTrfase_TaqI-like_dom"/>
</dbReference>
<evidence type="ECO:0000256" key="3">
    <source>
        <dbReference type="SAM" id="MobiDB-lite"/>
    </source>
</evidence>
<comment type="caution">
    <text evidence="5">The sequence shown here is derived from an EMBL/GenBank/DDBJ whole genome shotgun (WGS) entry which is preliminary data.</text>
</comment>
<organism evidence="5 6">
    <name type="scientific">Alitibacter langaaensis DSM 22999</name>
    <dbReference type="NCBI Taxonomy" id="1122935"/>
    <lineage>
        <taxon>Bacteria</taxon>
        <taxon>Pseudomonadati</taxon>
        <taxon>Pseudomonadota</taxon>
        <taxon>Gammaproteobacteria</taxon>
        <taxon>Pasteurellales</taxon>
        <taxon>Pasteurellaceae</taxon>
        <taxon>Alitibacter</taxon>
    </lineage>
</organism>
<protein>
    <submittedName>
        <fullName evidence="5">Eco57I restriction-modification methylase</fullName>
    </submittedName>
</protein>
<feature type="domain" description="Type II methyltransferase M.TaqI-like" evidence="4">
    <location>
        <begin position="76"/>
        <end position="169"/>
    </location>
</feature>
<sequence length="384" mass="44195">MNFIRSQQQEPTESSPLLAMGTSRNPRPLGRGGCQQNVKKINLIVIDIDSEMIDVLKVLYDKKYLPSNVSIEFVCQDFMDFTTDKTIDLIIGNPPFIKLSTQTITTYLTSNYNKQATNLAEFFLEKALTMADYVSFVMPKNLLNTPEYALTRQLLSQYSILKILDIGEKGFKGVLIETINILISKVDKTNFVKVHSLIENIEKLQPKNYIFDEKLPYWVIYRDDFFDDVASKMIFGQFDVFRDRQITNSNSSLTKKSNTDIRIVKSRNIDDTGTVLIDIEQYDAFIDNALLQSMAVAKFLNRDDVYMTPNMTYKPRLMKKSKGYVVNGSVAILTPKNDIKLSHRQMAYIASDEYCKFYKIARNHQTRSLNIDNASVYWFGIYQG</sequence>
<dbReference type="InterPro" id="IPR002052">
    <property type="entry name" value="DNA_methylase_N6_adenine_CS"/>
</dbReference>
<dbReference type="CDD" id="cd02440">
    <property type="entry name" value="AdoMet_MTases"/>
    <property type="match status" value="1"/>
</dbReference>